<keyword evidence="6 7" id="KW-0472">Membrane</keyword>
<evidence type="ECO:0000256" key="1">
    <source>
        <dbReference type="ARBA" id="ARBA00004651"/>
    </source>
</evidence>
<name>A0A2W5TTI7_CERSP</name>
<dbReference type="AlphaFoldDB" id="A0A2W5TTI7"/>
<dbReference type="InterPro" id="IPR052702">
    <property type="entry name" value="MscS-like_channel"/>
</dbReference>
<dbReference type="PROSITE" id="PS01246">
    <property type="entry name" value="UPF0003"/>
    <property type="match status" value="1"/>
</dbReference>
<feature type="transmembrane region" description="Helical" evidence="7">
    <location>
        <begin position="248"/>
        <end position="268"/>
    </location>
</feature>
<feature type="signal peptide" evidence="8">
    <location>
        <begin position="1"/>
        <end position="27"/>
    </location>
</feature>
<dbReference type="PANTHER" id="PTHR30347">
    <property type="entry name" value="POTASSIUM CHANNEL RELATED"/>
    <property type="match status" value="1"/>
</dbReference>
<evidence type="ECO:0000256" key="8">
    <source>
        <dbReference type="SAM" id="SignalP"/>
    </source>
</evidence>
<dbReference type="InterPro" id="IPR006686">
    <property type="entry name" value="MscS_channel_CS"/>
</dbReference>
<keyword evidence="3" id="KW-1003">Cell membrane</keyword>
<dbReference type="Pfam" id="PF21082">
    <property type="entry name" value="MS_channel_3rd"/>
    <property type="match status" value="1"/>
</dbReference>
<dbReference type="SUPFAM" id="SSF82861">
    <property type="entry name" value="Mechanosensitive channel protein MscS (YggB), transmembrane region"/>
    <property type="match status" value="1"/>
</dbReference>
<feature type="transmembrane region" description="Helical" evidence="7">
    <location>
        <begin position="557"/>
        <end position="580"/>
    </location>
</feature>
<proteinExistence type="inferred from homology"/>
<evidence type="ECO:0000313" key="13">
    <source>
        <dbReference type="Proteomes" id="UP000248975"/>
    </source>
</evidence>
<dbReference type="GO" id="GO:0008381">
    <property type="term" value="F:mechanosensitive monoatomic ion channel activity"/>
    <property type="evidence" value="ECO:0007669"/>
    <property type="project" value="UniProtKB-ARBA"/>
</dbReference>
<dbReference type="InterPro" id="IPR010920">
    <property type="entry name" value="LSM_dom_sf"/>
</dbReference>
<dbReference type="InterPro" id="IPR023408">
    <property type="entry name" value="MscS_beta-dom_sf"/>
</dbReference>
<dbReference type="GO" id="GO:0005886">
    <property type="term" value="C:plasma membrane"/>
    <property type="evidence" value="ECO:0007669"/>
    <property type="project" value="UniProtKB-SubCell"/>
</dbReference>
<feature type="chain" id="PRO_5016133097" evidence="8">
    <location>
        <begin position="28"/>
        <end position="776"/>
    </location>
</feature>
<dbReference type="InterPro" id="IPR006685">
    <property type="entry name" value="MscS_channel_2nd"/>
</dbReference>
<feature type="transmembrane region" description="Helical" evidence="7">
    <location>
        <begin position="514"/>
        <end position="536"/>
    </location>
</feature>
<protein>
    <submittedName>
        <fullName evidence="12">DUF3772 domain-containing protein</fullName>
    </submittedName>
</protein>
<dbReference type="SUPFAM" id="SSF82689">
    <property type="entry name" value="Mechanosensitive channel protein MscS (YggB), C-terminal domain"/>
    <property type="match status" value="1"/>
</dbReference>
<feature type="transmembrane region" description="Helical" evidence="7">
    <location>
        <begin position="207"/>
        <end position="224"/>
    </location>
</feature>
<feature type="transmembrane region" description="Helical" evidence="7">
    <location>
        <begin position="472"/>
        <end position="494"/>
    </location>
</feature>
<evidence type="ECO:0000256" key="5">
    <source>
        <dbReference type="ARBA" id="ARBA00022989"/>
    </source>
</evidence>
<dbReference type="Pfam" id="PF00924">
    <property type="entry name" value="MS_channel_2nd"/>
    <property type="match status" value="1"/>
</dbReference>
<feature type="transmembrane region" description="Helical" evidence="7">
    <location>
        <begin position="360"/>
        <end position="382"/>
    </location>
</feature>
<feature type="domain" description="Mechanosensitive ion channel MscS C-terminal" evidence="11">
    <location>
        <begin position="678"/>
        <end position="758"/>
    </location>
</feature>
<feature type="transmembrane region" description="Helical" evidence="7">
    <location>
        <begin position="288"/>
        <end position="307"/>
    </location>
</feature>
<comment type="similarity">
    <text evidence="2">Belongs to the MscS (TC 1.A.23) family.</text>
</comment>
<feature type="transmembrane region" description="Helical" evidence="7">
    <location>
        <begin position="586"/>
        <end position="615"/>
    </location>
</feature>
<dbReference type="InterPro" id="IPR022249">
    <property type="entry name" value="DUF3772"/>
</dbReference>
<dbReference type="Gene3D" id="1.10.287.1260">
    <property type="match status" value="1"/>
</dbReference>
<dbReference type="InterPro" id="IPR011066">
    <property type="entry name" value="MscS_channel_C_sf"/>
</dbReference>
<feature type="transmembrane region" description="Helical" evidence="7">
    <location>
        <begin position="403"/>
        <end position="424"/>
    </location>
</feature>
<keyword evidence="4 7" id="KW-0812">Transmembrane</keyword>
<organism evidence="12 13">
    <name type="scientific">Cereibacter sphaeroides</name>
    <name type="common">Rhodobacter sphaeroides</name>
    <dbReference type="NCBI Taxonomy" id="1063"/>
    <lineage>
        <taxon>Bacteria</taxon>
        <taxon>Pseudomonadati</taxon>
        <taxon>Pseudomonadota</taxon>
        <taxon>Alphaproteobacteria</taxon>
        <taxon>Rhodobacterales</taxon>
        <taxon>Paracoccaceae</taxon>
        <taxon>Cereibacter</taxon>
    </lineage>
</organism>
<accession>A0A2W5TTI7</accession>
<dbReference type="InterPro" id="IPR011014">
    <property type="entry name" value="MscS_channel_TM-2"/>
</dbReference>
<dbReference type="Proteomes" id="UP000248975">
    <property type="component" value="Unassembled WGS sequence"/>
</dbReference>
<dbReference type="Gene3D" id="2.30.30.60">
    <property type="match status" value="1"/>
</dbReference>
<dbReference type="PANTHER" id="PTHR30347:SF1">
    <property type="entry name" value="MECHANOSENSITIVE CHANNEL MSCK"/>
    <property type="match status" value="1"/>
</dbReference>
<comment type="caution">
    <text evidence="12">The sequence shown here is derived from an EMBL/GenBank/DDBJ whole genome shotgun (WGS) entry which is preliminary data.</text>
</comment>
<dbReference type="Gene3D" id="3.30.70.100">
    <property type="match status" value="1"/>
</dbReference>
<evidence type="ECO:0000256" key="4">
    <source>
        <dbReference type="ARBA" id="ARBA00022692"/>
    </source>
</evidence>
<evidence type="ECO:0000256" key="6">
    <source>
        <dbReference type="ARBA" id="ARBA00023136"/>
    </source>
</evidence>
<feature type="domain" description="Mechanosensitive ion channel MscS" evidence="9">
    <location>
        <begin position="602"/>
        <end position="669"/>
    </location>
</feature>
<keyword evidence="5 7" id="KW-1133">Transmembrane helix</keyword>
<evidence type="ECO:0000259" key="9">
    <source>
        <dbReference type="Pfam" id="PF00924"/>
    </source>
</evidence>
<comment type="subcellular location">
    <subcellularLocation>
        <location evidence="1">Cell membrane</location>
        <topology evidence="1">Multi-pass membrane protein</topology>
    </subcellularLocation>
</comment>
<keyword evidence="8" id="KW-0732">Signal</keyword>
<evidence type="ECO:0000313" key="12">
    <source>
        <dbReference type="EMBL" id="PZQ99287.1"/>
    </source>
</evidence>
<dbReference type="Pfam" id="PF12607">
    <property type="entry name" value="DUF3772"/>
    <property type="match status" value="1"/>
</dbReference>
<dbReference type="InterPro" id="IPR049278">
    <property type="entry name" value="MS_channel_C"/>
</dbReference>
<evidence type="ECO:0000256" key="2">
    <source>
        <dbReference type="ARBA" id="ARBA00008017"/>
    </source>
</evidence>
<dbReference type="SUPFAM" id="SSF50182">
    <property type="entry name" value="Sm-like ribonucleoproteins"/>
    <property type="match status" value="1"/>
</dbReference>
<gene>
    <name evidence="12" type="ORF">DI533_00865</name>
</gene>
<feature type="transmembrane region" description="Helical" evidence="7">
    <location>
        <begin position="430"/>
        <end position="451"/>
    </location>
</feature>
<sequence>MIAAMRLIRAVLTAFLLAGLAGTAALAQQGAEVAVAAPPDYAAWERTATKAEAQLQAVNSPDEDLTSMRRYLVEWRATFQAAQGVNQTRIDNLKPQIDALGPPPAEGAAEAIEITQRRNELNAQMSQLQAPGLAADEAYRRADGLIKETDRILRDRQAAEILQLWPSPLNPANWPAGAKAVTDAAFTLIAESKAQASRALPLRQLKGNLPLILAYTAIGLLLIGRGRQLMMRLYAFCERHSAARWQRIWGFVLSLGQVILPTVGAVLISKALKLSTMLGMSGLQIAEMLPGLIFAIFAAIWLGNRIFPKREEAGAPLTLPAEHRAEGRVYVGAFGLLLVFDAVRRALVGQDSVEQAATSVLTFPVLVVAGLLLFRIGQLLHIHVEHDTARGEAVSFRNRMIGFVARLVQLIGIGGPILAGIGYVSAAGAVIMPAAISLALIGLIFITQDLVDSIHALLTRRESDEDALVPTLIGFVLVVLSLPLFALIWGVRAADLGELWSQFMQGFSIGETRISPTAFMVFALVFGIGYTVTRLVQGALRSSILPKTKLDQGGKNAILAGLGYVGLFLSGLIAVNAAGINLAGLAIVAGALSVGIGFGLQNIVSNFVSGIILLIERPVSEGDWIEVGGVQGTVKAISVRSTRIQTFDRTDVIVPNSDLIAGRVTNWTRYNLTGRLIVPISVAYGADTRKVERILREIAEAEPLAVMNPAPLILFMGFSADAMLFEIRVILRDVNFQVTVRSQINHEIVRRFTEENIALSLSVGAQAQMGVPQDEP</sequence>
<dbReference type="EMBL" id="QFQS01000001">
    <property type="protein sequence ID" value="PZQ99287.1"/>
    <property type="molecule type" value="Genomic_DNA"/>
</dbReference>
<feature type="domain" description="DUF3772" evidence="10">
    <location>
        <begin position="134"/>
        <end position="185"/>
    </location>
</feature>
<reference evidence="12 13" key="1">
    <citation type="submission" date="2017-08" db="EMBL/GenBank/DDBJ databases">
        <title>Infants hospitalized years apart are colonized by the same room-sourced microbial strains.</title>
        <authorList>
            <person name="Brooks B."/>
            <person name="Olm M.R."/>
            <person name="Firek B.A."/>
            <person name="Baker R."/>
            <person name="Thomas B.C."/>
            <person name="Morowitz M.J."/>
            <person name="Banfield J.F."/>
        </authorList>
    </citation>
    <scope>NUCLEOTIDE SEQUENCE [LARGE SCALE GENOMIC DNA]</scope>
    <source>
        <strain evidence="12">S2_003_000_R2_11</strain>
    </source>
</reference>
<evidence type="ECO:0000259" key="11">
    <source>
        <dbReference type="Pfam" id="PF21082"/>
    </source>
</evidence>
<evidence type="ECO:0000256" key="3">
    <source>
        <dbReference type="ARBA" id="ARBA00022475"/>
    </source>
</evidence>
<evidence type="ECO:0000256" key="7">
    <source>
        <dbReference type="SAM" id="Phobius"/>
    </source>
</evidence>
<evidence type="ECO:0000259" key="10">
    <source>
        <dbReference type="Pfam" id="PF12607"/>
    </source>
</evidence>